<organism evidence="4 5">
    <name type="scientific">Artemia franciscana</name>
    <name type="common">Brine shrimp</name>
    <name type="synonym">Artemia sanfranciscana</name>
    <dbReference type="NCBI Taxonomy" id="6661"/>
    <lineage>
        <taxon>Eukaryota</taxon>
        <taxon>Metazoa</taxon>
        <taxon>Ecdysozoa</taxon>
        <taxon>Arthropoda</taxon>
        <taxon>Crustacea</taxon>
        <taxon>Branchiopoda</taxon>
        <taxon>Anostraca</taxon>
        <taxon>Artemiidae</taxon>
        <taxon>Artemia</taxon>
    </lineage>
</organism>
<dbReference type="HAMAP" id="MF_00235">
    <property type="entry name" value="Adenylate_kinase_Adk"/>
    <property type="match status" value="1"/>
</dbReference>
<dbReference type="GO" id="GO:0006139">
    <property type="term" value="P:nucleobase-containing compound metabolic process"/>
    <property type="evidence" value="ECO:0007669"/>
    <property type="project" value="InterPro"/>
</dbReference>
<dbReference type="Pfam" id="PF00406">
    <property type="entry name" value="ADK"/>
    <property type="match status" value="1"/>
</dbReference>
<evidence type="ECO:0008006" key="6">
    <source>
        <dbReference type="Google" id="ProtNLM"/>
    </source>
</evidence>
<evidence type="ECO:0000313" key="5">
    <source>
        <dbReference type="Proteomes" id="UP001187531"/>
    </source>
</evidence>
<sequence>MSAEKPKVIFVLGGPGAGKGTQCANIVKAMIESSKNKFLIDGFPRSKDNMEGWERQMGSKVNLRCVFFFDCTDQICVDRCLKRGLAGSGRTDDNEESLRKRLLTYQRETMPIIMHYESLGLVRKIDAAKPEEEVFEEIKVIFKEFDAE</sequence>
<name>A0AA88KWL6_ARTSF</name>
<evidence type="ECO:0000313" key="4">
    <source>
        <dbReference type="EMBL" id="KAK2704954.1"/>
    </source>
</evidence>
<dbReference type="PANTHER" id="PTHR23359">
    <property type="entry name" value="NUCLEOTIDE KINASE"/>
    <property type="match status" value="1"/>
</dbReference>
<evidence type="ECO:0000256" key="2">
    <source>
        <dbReference type="ARBA" id="ARBA00022741"/>
    </source>
</evidence>
<dbReference type="InterPro" id="IPR027417">
    <property type="entry name" value="P-loop_NTPase"/>
</dbReference>
<keyword evidence="3" id="KW-0418">Kinase</keyword>
<dbReference type="PROSITE" id="PS00113">
    <property type="entry name" value="ADENYLATE_KINASE"/>
    <property type="match status" value="1"/>
</dbReference>
<reference evidence="4" key="1">
    <citation type="submission" date="2023-07" db="EMBL/GenBank/DDBJ databases">
        <title>Chromosome-level genome assembly of Artemia franciscana.</title>
        <authorList>
            <person name="Jo E."/>
        </authorList>
    </citation>
    <scope>NUCLEOTIDE SEQUENCE</scope>
    <source>
        <tissue evidence="4">Whole body</tissue>
    </source>
</reference>
<keyword evidence="1" id="KW-0808">Transferase</keyword>
<accession>A0AA88KWL6</accession>
<dbReference type="GO" id="GO:0005524">
    <property type="term" value="F:ATP binding"/>
    <property type="evidence" value="ECO:0007669"/>
    <property type="project" value="InterPro"/>
</dbReference>
<dbReference type="CDD" id="cd01428">
    <property type="entry name" value="ADK"/>
    <property type="match status" value="1"/>
</dbReference>
<dbReference type="InterPro" id="IPR000850">
    <property type="entry name" value="Adenylat/UMP-CMP_kin"/>
</dbReference>
<dbReference type="GO" id="GO:0019205">
    <property type="term" value="F:nucleobase-containing compound kinase activity"/>
    <property type="evidence" value="ECO:0007669"/>
    <property type="project" value="InterPro"/>
</dbReference>
<dbReference type="EMBL" id="JAVRJZ010000021">
    <property type="protein sequence ID" value="KAK2704954.1"/>
    <property type="molecule type" value="Genomic_DNA"/>
</dbReference>
<keyword evidence="2" id="KW-0547">Nucleotide-binding</keyword>
<comment type="caution">
    <text evidence="4">The sequence shown here is derived from an EMBL/GenBank/DDBJ whole genome shotgun (WGS) entry which is preliminary data.</text>
</comment>
<dbReference type="Proteomes" id="UP001187531">
    <property type="component" value="Unassembled WGS sequence"/>
</dbReference>
<dbReference type="SUPFAM" id="SSF52540">
    <property type="entry name" value="P-loop containing nucleoside triphosphate hydrolases"/>
    <property type="match status" value="1"/>
</dbReference>
<keyword evidence="5" id="KW-1185">Reference proteome</keyword>
<dbReference type="InterPro" id="IPR033690">
    <property type="entry name" value="Adenylat_kinase_CS"/>
</dbReference>
<dbReference type="Gene3D" id="3.40.50.300">
    <property type="entry name" value="P-loop containing nucleotide triphosphate hydrolases"/>
    <property type="match status" value="2"/>
</dbReference>
<evidence type="ECO:0000256" key="3">
    <source>
        <dbReference type="ARBA" id="ARBA00022777"/>
    </source>
</evidence>
<evidence type="ECO:0000256" key="1">
    <source>
        <dbReference type="ARBA" id="ARBA00022679"/>
    </source>
</evidence>
<gene>
    <name evidence="4" type="ORF">QYM36_017114</name>
</gene>
<proteinExistence type="inferred from homology"/>
<dbReference type="AlphaFoldDB" id="A0AA88KWL6"/>
<protein>
    <recommendedName>
        <fullName evidence="6">Nucleoside-diphosphate kinase</fullName>
    </recommendedName>
</protein>